<keyword evidence="4" id="KW-1185">Reference proteome</keyword>
<evidence type="ECO:0000256" key="1">
    <source>
        <dbReference type="ARBA" id="ARBA00022527"/>
    </source>
</evidence>
<gene>
    <name evidence="3" type="ORF">DFP95_11296</name>
</gene>
<organism evidence="3 4">
    <name type="scientific">Cohnella lupini</name>
    <dbReference type="NCBI Taxonomy" id="1294267"/>
    <lineage>
        <taxon>Bacteria</taxon>
        <taxon>Bacillati</taxon>
        <taxon>Bacillota</taxon>
        <taxon>Bacilli</taxon>
        <taxon>Bacillales</taxon>
        <taxon>Paenibacillaceae</taxon>
        <taxon>Cohnella</taxon>
    </lineage>
</organism>
<dbReference type="PANTHER" id="PTHR35526">
    <property type="entry name" value="ANTI-SIGMA-F FACTOR RSBW-RELATED"/>
    <property type="match status" value="1"/>
</dbReference>
<dbReference type="Pfam" id="PF13581">
    <property type="entry name" value="HATPase_c_2"/>
    <property type="match status" value="1"/>
</dbReference>
<accession>A0A3D9I598</accession>
<feature type="domain" description="Histidine kinase/HSP90-like ATPase" evidence="2">
    <location>
        <begin position="18"/>
        <end position="143"/>
    </location>
</feature>
<dbReference type="SUPFAM" id="SSF55874">
    <property type="entry name" value="ATPase domain of HSP90 chaperone/DNA topoisomerase II/histidine kinase"/>
    <property type="match status" value="1"/>
</dbReference>
<dbReference type="Gene3D" id="3.30.565.10">
    <property type="entry name" value="Histidine kinase-like ATPase, C-terminal domain"/>
    <property type="match status" value="1"/>
</dbReference>
<proteinExistence type="predicted"/>
<dbReference type="InterPro" id="IPR003594">
    <property type="entry name" value="HATPase_dom"/>
</dbReference>
<dbReference type="CDD" id="cd16936">
    <property type="entry name" value="HATPase_RsbW-like"/>
    <property type="match status" value="1"/>
</dbReference>
<sequence>MTDQGNGSGRDTVIRLANRLSELDRLHAFFDELGGRSDWPDKLKWDLTLSCEELLTNTINYGFPRDDGNYLITVAVNVEPGRIEITLEDEGIAFNPLEQEQPDIHLGIEERDIGGLGIFFVRKLMSEVVYERTDAGNRIVLRKFL</sequence>
<comment type="caution">
    <text evidence="3">The sequence shown here is derived from an EMBL/GenBank/DDBJ whole genome shotgun (WGS) entry which is preliminary data.</text>
</comment>
<name>A0A3D9I598_9BACL</name>
<dbReference type="PANTHER" id="PTHR35526:SF6">
    <property type="entry name" value="SLR1861 PROTEIN"/>
    <property type="match status" value="1"/>
</dbReference>
<dbReference type="RefSeq" id="WP_181907517.1">
    <property type="nucleotide sequence ID" value="NZ_QRDY01000012.1"/>
</dbReference>
<dbReference type="AlphaFoldDB" id="A0A3D9I598"/>
<keyword evidence="1" id="KW-0723">Serine/threonine-protein kinase</keyword>
<evidence type="ECO:0000313" key="4">
    <source>
        <dbReference type="Proteomes" id="UP000256869"/>
    </source>
</evidence>
<keyword evidence="3" id="KW-0808">Transferase</keyword>
<keyword evidence="3" id="KW-0418">Kinase</keyword>
<protein>
    <submittedName>
        <fullName evidence="3">Serine/threonine-protein kinase RsbW</fullName>
    </submittedName>
</protein>
<dbReference type="GO" id="GO:0004674">
    <property type="term" value="F:protein serine/threonine kinase activity"/>
    <property type="evidence" value="ECO:0007669"/>
    <property type="project" value="UniProtKB-KW"/>
</dbReference>
<reference evidence="3 4" key="1">
    <citation type="submission" date="2018-07" db="EMBL/GenBank/DDBJ databases">
        <title>Genomic Encyclopedia of Type Strains, Phase III (KMG-III): the genomes of soil and plant-associated and newly described type strains.</title>
        <authorList>
            <person name="Whitman W."/>
        </authorList>
    </citation>
    <scope>NUCLEOTIDE SEQUENCE [LARGE SCALE GENOMIC DNA]</scope>
    <source>
        <strain evidence="3 4">CECT 8236</strain>
    </source>
</reference>
<evidence type="ECO:0000259" key="2">
    <source>
        <dbReference type="Pfam" id="PF13581"/>
    </source>
</evidence>
<evidence type="ECO:0000313" key="3">
    <source>
        <dbReference type="EMBL" id="RED56805.1"/>
    </source>
</evidence>
<dbReference type="Proteomes" id="UP000256869">
    <property type="component" value="Unassembled WGS sequence"/>
</dbReference>
<dbReference type="EMBL" id="QRDY01000012">
    <property type="protein sequence ID" value="RED56805.1"/>
    <property type="molecule type" value="Genomic_DNA"/>
</dbReference>
<dbReference type="InterPro" id="IPR036890">
    <property type="entry name" value="HATPase_C_sf"/>
</dbReference>
<dbReference type="InterPro" id="IPR050267">
    <property type="entry name" value="Anti-sigma-factor_SerPK"/>
</dbReference>